<comment type="caution">
    <text evidence="1">The sequence shown here is derived from an EMBL/GenBank/DDBJ whole genome shotgun (WGS) entry which is preliminary data.</text>
</comment>
<protein>
    <submittedName>
        <fullName evidence="1">Uncharacterized protein</fullName>
    </submittedName>
</protein>
<gene>
    <name evidence="1" type="ORF">M9H77_33172</name>
</gene>
<evidence type="ECO:0000313" key="2">
    <source>
        <dbReference type="Proteomes" id="UP001060085"/>
    </source>
</evidence>
<reference evidence="2" key="1">
    <citation type="journal article" date="2023" name="Nat. Plants">
        <title>Single-cell RNA sequencing provides a high-resolution roadmap for understanding the multicellular compartmentation of specialized metabolism.</title>
        <authorList>
            <person name="Sun S."/>
            <person name="Shen X."/>
            <person name="Li Y."/>
            <person name="Li Y."/>
            <person name="Wang S."/>
            <person name="Li R."/>
            <person name="Zhang H."/>
            <person name="Shen G."/>
            <person name="Guo B."/>
            <person name="Wei J."/>
            <person name="Xu J."/>
            <person name="St-Pierre B."/>
            <person name="Chen S."/>
            <person name="Sun C."/>
        </authorList>
    </citation>
    <scope>NUCLEOTIDE SEQUENCE [LARGE SCALE GENOMIC DNA]</scope>
</reference>
<keyword evidence="2" id="KW-1185">Reference proteome</keyword>
<name>A0ACB9ZHY2_CATRO</name>
<dbReference type="EMBL" id="CM044708">
    <property type="protein sequence ID" value="KAI5647167.1"/>
    <property type="molecule type" value="Genomic_DNA"/>
</dbReference>
<organism evidence="1 2">
    <name type="scientific">Catharanthus roseus</name>
    <name type="common">Madagascar periwinkle</name>
    <name type="synonym">Vinca rosea</name>
    <dbReference type="NCBI Taxonomy" id="4058"/>
    <lineage>
        <taxon>Eukaryota</taxon>
        <taxon>Viridiplantae</taxon>
        <taxon>Streptophyta</taxon>
        <taxon>Embryophyta</taxon>
        <taxon>Tracheophyta</taxon>
        <taxon>Spermatophyta</taxon>
        <taxon>Magnoliopsida</taxon>
        <taxon>eudicotyledons</taxon>
        <taxon>Gunneridae</taxon>
        <taxon>Pentapetalae</taxon>
        <taxon>asterids</taxon>
        <taxon>lamiids</taxon>
        <taxon>Gentianales</taxon>
        <taxon>Apocynaceae</taxon>
        <taxon>Rauvolfioideae</taxon>
        <taxon>Vinceae</taxon>
        <taxon>Catharanthinae</taxon>
        <taxon>Catharanthus</taxon>
    </lineage>
</organism>
<sequence>MATRMVGSRTNLSLTKNSASFRKIMMILMAALALLLVKTDGKCAFEAIFNFGDSNSDTGGFFSAFPSQPSPNGMTYFGKPTGRPSDGRLYIDFLAQALGLPFLSPYLQSIGSDYKHGVNFATSASTVILPTTSVFVSGISPFSLTIQLNQMKQFKAKVDEQKSGGNTNLPPSDIFGKSLYTFYIGQNDFTGNLGSGLEEVKKIQSQVISQITNAIKELYALGGRTFLVLNLAPIGCYPSFLVNLPHGSSDIDPSGCMVSYNNAVVEYNNMLKDALSQTRKDLSDANVVYVDSHAVLLELFQHPKSHGLQYGTKACCGYGGDSYNYNREVFCGYSKWIDGKQVTATSCEDPQSYVSWDGIHITEAASKLVVSALLNANSSYFDPPFSFQNYCDIQKIETNEAKCAFKAIFNFGDSNTDTGGFWAAFPAQTSPFGMTFFKKPVGRATDGRLIVDFLAQALGLPFLSPYLQAIGSDFRHGANFATLASTVLLPNTSLFVTGVSPFSLDIQINQMKEFKSRVDEIHSKGHHMRHVRGTKLPSPSIFGKSLYTFYIGQNDFTGNLGDVGTNGIKQILPQVISKIANSIKDLYALGGRTFLVLNLAPIGCYPAFLVELPHNSSDIDEFGCLSSYNDLVVEYNNMLKNALTQTRQDLPDASVIYADTHAVLLELFRHPKSHGLLYGTKACCGHGGGAYNFDQTLYCGNSKVVDGKMVTAKACNDPYNYVSWDGIHASEAANKHLTYAILNGSYFDPPFSLHDLCDIKHIG</sequence>
<dbReference type="Proteomes" id="UP001060085">
    <property type="component" value="Linkage Group LG08"/>
</dbReference>
<proteinExistence type="predicted"/>
<evidence type="ECO:0000313" key="1">
    <source>
        <dbReference type="EMBL" id="KAI5647167.1"/>
    </source>
</evidence>
<accession>A0ACB9ZHY2</accession>